<reference evidence="1" key="1">
    <citation type="submission" date="2021-05" db="EMBL/GenBank/DDBJ databases">
        <authorList>
            <person name="Pan Q."/>
            <person name="Jouanno E."/>
            <person name="Zahm M."/>
            <person name="Klopp C."/>
            <person name="Cabau C."/>
            <person name="Louis A."/>
            <person name="Berthelot C."/>
            <person name="Parey E."/>
            <person name="Roest Crollius H."/>
            <person name="Montfort J."/>
            <person name="Robinson-Rechavi M."/>
            <person name="Bouchez O."/>
            <person name="Lampietro C."/>
            <person name="Lopez Roques C."/>
            <person name="Donnadieu C."/>
            <person name="Postlethwait J."/>
            <person name="Bobe J."/>
            <person name="Dillon D."/>
            <person name="Chandos A."/>
            <person name="von Hippel F."/>
            <person name="Guiguen Y."/>
        </authorList>
    </citation>
    <scope>NUCLEOTIDE SEQUENCE</scope>
    <source>
        <strain evidence="1">YG-Jan2019</strain>
    </source>
</reference>
<sequence>MSTIVQQIGKQLADSIMSHFSTISPTTTVHESHEDTCNTKAYSPVNTLDLSQVQLVTRREVKDPPVFRGESSDALAVDEWEELMKNYVRKSNVQLENQAEEIIVQLRGRAKDVVRFGIRNGEIDVQNNPQAIYGLLRKHFGSSHCSSMPLADFYSTLPNDWLRLNRAADDAAGCLREQGKTFDNPSVEVTRMFIRHCPSRDLALTFRSKTIDRWSAREVQEVLDEYHLEKGLRSSTERSRQISVNKVETQLPGGETSSSTFSTGKLNDLRTGEDSADQVSEPPTLDSTDITDYETLCHAYSSVVPPQKTLIVQGLQRLPKTDGLFYTEVSTDSGHVLRALVDSGSMACTLSETANKKRLQSIPNTDVKTAEDFVIVGCGGHLVTPSAMYDLTASVYGYKVIIPVLVVPGQTDDMILGSNAIKWLISQMKDTIGGQDITSPVSSAHADNLPQLISLLSCSDKGGATPLKIGTAKLKRCVTLQPMSEHLVWAKLPSSDVSAVGSTVTIEPTQSRARPAQILVGRVVTTLWGDGWVPVKIVNPTEKPLTLKRNAKVADVSPCLFVQDFPEPNRIQSSAQLTQSSSLTPRSEDRISQILTDMGLQDLNLSSCEVSPEWKDKLLQIIEQYESIFSRHKMDCGEATDFVHRIRLVDDKPFRLPYRRVPPCHYEKLRIAINEMEELGIIRKSQSEYASPLVLVVKPSGDLRICNDFRWLNARTVKDAHPLPHQTDALAALGGNVFFSTMDLTSGFYNVRMHEDDKKFTAFSSPFGLHEYNRMPQGLTNSPATFMRMMMSIFGDENSTILLCYLDDLMVFAPSEQIALDRLQMIFSRLAANNLKLSPKKCYFLRRSVKFLGHIICGDGVKTDPSKVQAVNDVQEVDLMETDMKTPSAKKIRSFLGMVLYYHHFIEGCSAKAKPLFNLVAEPATPKKKRGRGHKPKFKKGNVRLYPADWTVECREAFKALKRELVHSVTLAHPDFNAPFILAVDASFDGLGAVLSQLPPDGGVARPVAFASKTLSHSQLNYPAHRLEFLALKWAVCDKFSHWLKGRRFAVWTDKNPLTYILTKPRLDACEQRWVSKLAAYSFDLRYVPGPKNVVADALSREPFVQSCIGHRLVSEPYASLLNQVGGMVDETVQDAFRYTAANCQLVVDQPIDDAVIPVPPEGSFSLQEVSAVLEAHDSGGVSRVRGTGPVIPQLVRVDQNASLPRSELVNLQEQDDVLGRVLFYIQRHRKPTRRERGSESRGVMKMLRHWAKLSIKDGMLYKVKKDRQMNMTIHQFVVPDSLKAQVLSGIHDSAGHQGQARTLSLARQRFFWTGMEHDVINHVRNCFRCVVGKTPEPNDRAPLESIYTSEPMELVCIDFWTAEQSDKKCVDVLVVTDHFSKLSHAFPCKNQSAKQVARRLWNDFFCIYGFPKRIHSDQGANFESRLIKELLEMAGIQKSHTTPYHPMGNGVVERYNRTLGNMIRALPAHSKARWPQMLQMLTFCYNCTEHETTGFAPFFLMFGRIPRLPVDVLFQHTLPSDAVVSHQEFVSNLKRDLSEAARIANESSRTEQARQAKYFNRKAKGSPLTVGDRVLLANRGERGKRKIADKWESTVYEVKSVKPGINVYCIRDPVTSREKVVHRNLLLPVNFLPAGGHDIRESSCSSDDESGQSDRVVPVDVQDSETKTLEWLLRMDEADDEDVTASHPNCSPVEAVSASPSEIEVNLVPNAVSEVLQTPVSPLSAEHSLSPGPPVESVVSEIEHALFVHMR</sequence>
<protein>
    <submittedName>
        <fullName evidence="1">Uncharacterized protein</fullName>
    </submittedName>
</protein>
<accession>A0ACC2HFK3</accession>
<name>A0ACC2HFK3_DALPE</name>
<dbReference type="Proteomes" id="UP001157502">
    <property type="component" value="Chromosome 2"/>
</dbReference>
<dbReference type="EMBL" id="CM055729">
    <property type="protein sequence ID" value="KAJ8014734.1"/>
    <property type="molecule type" value="Genomic_DNA"/>
</dbReference>
<comment type="caution">
    <text evidence="1">The sequence shown here is derived from an EMBL/GenBank/DDBJ whole genome shotgun (WGS) entry which is preliminary data.</text>
</comment>
<proteinExistence type="predicted"/>
<organism evidence="1 2">
    <name type="scientific">Dallia pectoralis</name>
    <name type="common">Alaska blackfish</name>
    <dbReference type="NCBI Taxonomy" id="75939"/>
    <lineage>
        <taxon>Eukaryota</taxon>
        <taxon>Metazoa</taxon>
        <taxon>Chordata</taxon>
        <taxon>Craniata</taxon>
        <taxon>Vertebrata</taxon>
        <taxon>Euteleostomi</taxon>
        <taxon>Actinopterygii</taxon>
        <taxon>Neopterygii</taxon>
        <taxon>Teleostei</taxon>
        <taxon>Protacanthopterygii</taxon>
        <taxon>Esociformes</taxon>
        <taxon>Umbridae</taxon>
        <taxon>Dallia</taxon>
    </lineage>
</organism>
<evidence type="ECO:0000313" key="2">
    <source>
        <dbReference type="Proteomes" id="UP001157502"/>
    </source>
</evidence>
<keyword evidence="2" id="KW-1185">Reference proteome</keyword>
<evidence type="ECO:0000313" key="1">
    <source>
        <dbReference type="EMBL" id="KAJ8014734.1"/>
    </source>
</evidence>
<gene>
    <name evidence="1" type="ORF">DPEC_G00018800</name>
</gene>